<dbReference type="EMBL" id="CAKXAJ010026219">
    <property type="protein sequence ID" value="CAH2262851.1"/>
    <property type="molecule type" value="Genomic_DNA"/>
</dbReference>
<sequence length="395" mass="44821">MISLRAINILVLTFWALKKINLRQNSLINIMATINIAKLLAIVVVFTLMEPTISSQERTKDRGKLTSNKLNECRRCKVLTDSFNTWLDKTSRGKHEGGDVAWEEAKLKSYARSEMRFVEIQEGLCSELKMHKDHCYALAEEAEQVLEEWWFNKNNYSSDLYEWLCIENLQYCCPVHQFGEACTPCPQDGNNKVCAGKGKCDGDGTRKGNGTCICHTGYSGKYCEECSRNFYKTMNVCKSCHQACYECNGDGPNACIQCAPGWSIELGVCVDVNECFDLSVCKTSEFCINKEGSYNCESCDRTCKTCVGPNPKDCTSCTAPDNFLLAGKCINNDHKRILLLKVVFYLSLCILVIFISYRKSWYIASFVTLVTSFVIYFFEDTSDVKVIDVYNQYKM</sequence>
<dbReference type="InterPro" id="IPR009030">
    <property type="entry name" value="Growth_fac_rcpt_cys_sf"/>
</dbReference>
<dbReference type="SUPFAM" id="SSF57184">
    <property type="entry name" value="Growth factor receptor domain"/>
    <property type="match status" value="1"/>
</dbReference>
<dbReference type="Proteomes" id="UP000838756">
    <property type="component" value="Unassembled WGS sequence"/>
</dbReference>
<dbReference type="GO" id="GO:0005509">
    <property type="term" value="F:calcium ion binding"/>
    <property type="evidence" value="ECO:0007669"/>
    <property type="project" value="InterPro"/>
</dbReference>
<evidence type="ECO:0000256" key="5">
    <source>
        <dbReference type="PROSITE-ProRule" id="PRU00076"/>
    </source>
</evidence>
<organism evidence="8 9">
    <name type="scientific">Pararge aegeria aegeria</name>
    <dbReference type="NCBI Taxonomy" id="348720"/>
    <lineage>
        <taxon>Eukaryota</taxon>
        <taxon>Metazoa</taxon>
        <taxon>Ecdysozoa</taxon>
        <taxon>Arthropoda</taxon>
        <taxon>Hexapoda</taxon>
        <taxon>Insecta</taxon>
        <taxon>Pterygota</taxon>
        <taxon>Neoptera</taxon>
        <taxon>Endopterygota</taxon>
        <taxon>Lepidoptera</taxon>
        <taxon>Glossata</taxon>
        <taxon>Ditrysia</taxon>
        <taxon>Papilionoidea</taxon>
        <taxon>Nymphalidae</taxon>
        <taxon>Satyrinae</taxon>
        <taxon>Satyrini</taxon>
        <taxon>Parargina</taxon>
        <taxon>Pararge</taxon>
    </lineage>
</organism>
<reference evidence="8" key="1">
    <citation type="submission" date="2022-03" db="EMBL/GenBank/DDBJ databases">
        <authorList>
            <person name="Lindestad O."/>
        </authorList>
    </citation>
    <scope>NUCLEOTIDE SEQUENCE</scope>
</reference>
<keyword evidence="6" id="KW-0812">Transmembrane</keyword>
<dbReference type="PROSITE" id="PS01248">
    <property type="entry name" value="EGF_LAM_1"/>
    <property type="match status" value="1"/>
</dbReference>
<feature type="transmembrane region" description="Helical" evidence="6">
    <location>
        <begin position="338"/>
        <end position="355"/>
    </location>
</feature>
<name>A0A8S4SGP5_9NEOP</name>
<keyword evidence="6" id="KW-0472">Membrane</keyword>
<dbReference type="Pfam" id="PF11938">
    <property type="entry name" value="DUF3456"/>
    <property type="match status" value="1"/>
</dbReference>
<dbReference type="OrthoDB" id="19903at2759"/>
<comment type="similarity">
    <text evidence="1">Belongs to the CRELD family.</text>
</comment>
<dbReference type="InterPro" id="IPR021852">
    <property type="entry name" value="DUF3456"/>
</dbReference>
<evidence type="ECO:0000313" key="9">
    <source>
        <dbReference type="Proteomes" id="UP000838756"/>
    </source>
</evidence>
<dbReference type="PROSITE" id="PS01187">
    <property type="entry name" value="EGF_CA"/>
    <property type="match status" value="1"/>
</dbReference>
<dbReference type="CDD" id="cd00054">
    <property type="entry name" value="EGF_CA"/>
    <property type="match status" value="1"/>
</dbReference>
<protein>
    <submittedName>
        <fullName evidence="8">Jg9224 protein</fullName>
    </submittedName>
</protein>
<accession>A0A8S4SGP5</accession>
<keyword evidence="3" id="KW-0106">Calcium</keyword>
<dbReference type="AlphaFoldDB" id="A0A8S4SGP5"/>
<dbReference type="Gene3D" id="2.10.220.10">
    <property type="entry name" value="Hormone Receptor, Insulin-like Growth Factor Receptor 1, Chain A, domain 2"/>
    <property type="match status" value="1"/>
</dbReference>
<comment type="caution">
    <text evidence="8">The sequence shown here is derived from an EMBL/GenBank/DDBJ whole genome shotgun (WGS) entry which is preliminary data.</text>
</comment>
<dbReference type="GO" id="GO:0048731">
    <property type="term" value="P:system development"/>
    <property type="evidence" value="ECO:0007669"/>
    <property type="project" value="UniProtKB-ARBA"/>
</dbReference>
<keyword evidence="2 5" id="KW-0245">EGF-like domain</keyword>
<evidence type="ECO:0000256" key="1">
    <source>
        <dbReference type="ARBA" id="ARBA00005897"/>
    </source>
</evidence>
<dbReference type="CDD" id="cd00055">
    <property type="entry name" value="EGF_Lam"/>
    <property type="match status" value="1"/>
</dbReference>
<evidence type="ECO:0000256" key="2">
    <source>
        <dbReference type="ARBA" id="ARBA00022536"/>
    </source>
</evidence>
<evidence type="ECO:0000256" key="6">
    <source>
        <dbReference type="SAM" id="Phobius"/>
    </source>
</evidence>
<dbReference type="InterPro" id="IPR018097">
    <property type="entry name" value="EGF_Ca-bd_CS"/>
</dbReference>
<dbReference type="InterPro" id="IPR006212">
    <property type="entry name" value="Furin_repeat"/>
</dbReference>
<evidence type="ECO:0000259" key="7">
    <source>
        <dbReference type="PROSITE" id="PS50026"/>
    </source>
</evidence>
<dbReference type="PROSITE" id="PS00022">
    <property type="entry name" value="EGF_1"/>
    <property type="match status" value="1"/>
</dbReference>
<evidence type="ECO:0000256" key="3">
    <source>
        <dbReference type="ARBA" id="ARBA00022837"/>
    </source>
</evidence>
<comment type="caution">
    <text evidence="5">Lacks conserved residue(s) required for the propagation of feature annotation.</text>
</comment>
<feature type="domain" description="EGF-like" evidence="7">
    <location>
        <begin position="186"/>
        <end position="224"/>
    </location>
</feature>
<dbReference type="CDD" id="cd00064">
    <property type="entry name" value="FU"/>
    <property type="match status" value="2"/>
</dbReference>
<keyword evidence="6" id="KW-1133">Transmembrane helix</keyword>
<dbReference type="SMART" id="SM00261">
    <property type="entry name" value="FU"/>
    <property type="match status" value="2"/>
</dbReference>
<dbReference type="InterPro" id="IPR002049">
    <property type="entry name" value="LE_dom"/>
</dbReference>
<gene>
    <name evidence="8" type="primary">jg9224</name>
    <name evidence="8" type="ORF">PAEG_LOCUS24260</name>
</gene>
<feature type="disulfide bond" evidence="5">
    <location>
        <begin position="214"/>
        <end position="223"/>
    </location>
</feature>
<feature type="transmembrane region" description="Helical" evidence="6">
    <location>
        <begin position="27"/>
        <end position="49"/>
    </location>
</feature>
<keyword evidence="9" id="KW-1185">Reference proteome</keyword>
<proteinExistence type="inferred from homology"/>
<dbReference type="PROSITE" id="PS50026">
    <property type="entry name" value="EGF_3"/>
    <property type="match status" value="1"/>
</dbReference>
<evidence type="ECO:0000256" key="4">
    <source>
        <dbReference type="ARBA" id="ARBA00023157"/>
    </source>
</evidence>
<dbReference type="GO" id="GO:0048513">
    <property type="term" value="P:animal organ development"/>
    <property type="evidence" value="ECO:0007669"/>
    <property type="project" value="UniProtKB-ARBA"/>
</dbReference>
<evidence type="ECO:0000313" key="8">
    <source>
        <dbReference type="EMBL" id="CAH2262851.1"/>
    </source>
</evidence>
<dbReference type="InterPro" id="IPR000742">
    <property type="entry name" value="EGF"/>
</dbReference>
<keyword evidence="4 5" id="KW-1015">Disulfide bond</keyword>
<feature type="transmembrane region" description="Helical" evidence="6">
    <location>
        <begin position="361"/>
        <end position="378"/>
    </location>
</feature>